<dbReference type="EMBL" id="VXRG01000153">
    <property type="protein sequence ID" value="MXY95469.1"/>
    <property type="molecule type" value="Genomic_DNA"/>
</dbReference>
<dbReference type="GO" id="GO:0003725">
    <property type="term" value="F:double-stranded RNA binding"/>
    <property type="evidence" value="ECO:0007669"/>
    <property type="project" value="InterPro"/>
</dbReference>
<evidence type="ECO:0000256" key="7">
    <source>
        <dbReference type="ARBA" id="ARBA00022695"/>
    </source>
</evidence>
<dbReference type="GO" id="GO:0000049">
    <property type="term" value="F:tRNA binding"/>
    <property type="evidence" value="ECO:0007669"/>
    <property type="project" value="TreeGrafter"/>
</dbReference>
<feature type="domain" description="YrdC-like" evidence="12">
    <location>
        <begin position="10"/>
        <end position="196"/>
    </location>
</feature>
<dbReference type="AlphaFoldDB" id="A0A6B0YZR0"/>
<organism evidence="13">
    <name type="scientific">Caldilineaceae bacterium SB0664_bin_27</name>
    <dbReference type="NCBI Taxonomy" id="2605260"/>
    <lineage>
        <taxon>Bacteria</taxon>
        <taxon>Bacillati</taxon>
        <taxon>Chloroflexota</taxon>
        <taxon>Caldilineae</taxon>
        <taxon>Caldilineales</taxon>
        <taxon>Caldilineaceae</taxon>
    </lineage>
</organism>
<dbReference type="PANTHER" id="PTHR17490">
    <property type="entry name" value="SUA5"/>
    <property type="match status" value="1"/>
</dbReference>
<comment type="catalytic activity">
    <reaction evidence="11">
        <text>L-threonine + hydrogencarbonate + ATP = L-threonylcarbamoyladenylate + diphosphate + H2O</text>
        <dbReference type="Rhea" id="RHEA:36407"/>
        <dbReference type="ChEBI" id="CHEBI:15377"/>
        <dbReference type="ChEBI" id="CHEBI:17544"/>
        <dbReference type="ChEBI" id="CHEBI:30616"/>
        <dbReference type="ChEBI" id="CHEBI:33019"/>
        <dbReference type="ChEBI" id="CHEBI:57926"/>
        <dbReference type="ChEBI" id="CHEBI:73682"/>
        <dbReference type="EC" id="2.7.7.87"/>
    </reaction>
</comment>
<dbReference type="GO" id="GO:0061710">
    <property type="term" value="F:L-threonylcarbamoyladenylate synthase"/>
    <property type="evidence" value="ECO:0007669"/>
    <property type="project" value="UniProtKB-EC"/>
</dbReference>
<keyword evidence="7" id="KW-0548">Nucleotidyltransferase</keyword>
<keyword evidence="6" id="KW-0819">tRNA processing</keyword>
<keyword evidence="9" id="KW-0067">ATP-binding</keyword>
<dbReference type="PANTHER" id="PTHR17490:SF16">
    <property type="entry name" value="THREONYLCARBAMOYL-AMP SYNTHASE"/>
    <property type="match status" value="1"/>
</dbReference>
<evidence type="ECO:0000256" key="6">
    <source>
        <dbReference type="ARBA" id="ARBA00022694"/>
    </source>
</evidence>
<dbReference type="Pfam" id="PF01300">
    <property type="entry name" value="Sua5_yciO_yrdC"/>
    <property type="match status" value="1"/>
</dbReference>
<evidence type="ECO:0000313" key="13">
    <source>
        <dbReference type="EMBL" id="MXY95469.1"/>
    </source>
</evidence>
<evidence type="ECO:0000256" key="11">
    <source>
        <dbReference type="ARBA" id="ARBA00048366"/>
    </source>
</evidence>
<evidence type="ECO:0000256" key="4">
    <source>
        <dbReference type="ARBA" id="ARBA00022490"/>
    </source>
</evidence>
<comment type="caution">
    <text evidence="13">The sequence shown here is derived from an EMBL/GenBank/DDBJ whole genome shotgun (WGS) entry which is preliminary data.</text>
</comment>
<evidence type="ECO:0000256" key="5">
    <source>
        <dbReference type="ARBA" id="ARBA00022679"/>
    </source>
</evidence>
<gene>
    <name evidence="13" type="ORF">F4Y42_18675</name>
</gene>
<evidence type="ECO:0000256" key="2">
    <source>
        <dbReference type="ARBA" id="ARBA00007663"/>
    </source>
</evidence>
<dbReference type="InterPro" id="IPR050156">
    <property type="entry name" value="TC-AMP_synthase_SUA5"/>
</dbReference>
<dbReference type="Gene3D" id="3.90.870.10">
    <property type="entry name" value="DHBP synthase"/>
    <property type="match status" value="1"/>
</dbReference>
<dbReference type="InterPro" id="IPR017945">
    <property type="entry name" value="DHBP_synth_RibB-like_a/b_dom"/>
</dbReference>
<dbReference type="InterPro" id="IPR006070">
    <property type="entry name" value="Sua5-like_dom"/>
</dbReference>
<evidence type="ECO:0000256" key="8">
    <source>
        <dbReference type="ARBA" id="ARBA00022741"/>
    </source>
</evidence>
<dbReference type="EC" id="2.7.7.87" evidence="3"/>
<name>A0A6B0YZR0_9CHLR</name>
<protein>
    <recommendedName>
        <fullName evidence="10">L-threonylcarbamoyladenylate synthase</fullName>
        <ecNumber evidence="3">2.7.7.87</ecNumber>
    </recommendedName>
    <alternativeName>
        <fullName evidence="10">L-threonylcarbamoyladenylate synthase</fullName>
    </alternativeName>
</protein>
<dbReference type="GO" id="GO:0008033">
    <property type="term" value="P:tRNA processing"/>
    <property type="evidence" value="ECO:0007669"/>
    <property type="project" value="UniProtKB-KW"/>
</dbReference>
<evidence type="ECO:0000256" key="9">
    <source>
        <dbReference type="ARBA" id="ARBA00022840"/>
    </source>
</evidence>
<dbReference type="GO" id="GO:0005524">
    <property type="term" value="F:ATP binding"/>
    <property type="evidence" value="ECO:0007669"/>
    <property type="project" value="UniProtKB-KW"/>
</dbReference>
<proteinExistence type="inferred from homology"/>
<dbReference type="PROSITE" id="PS51163">
    <property type="entry name" value="YRDC"/>
    <property type="match status" value="1"/>
</dbReference>
<accession>A0A6B0YZR0</accession>
<evidence type="ECO:0000256" key="1">
    <source>
        <dbReference type="ARBA" id="ARBA00004496"/>
    </source>
</evidence>
<reference evidence="13" key="1">
    <citation type="submission" date="2019-09" db="EMBL/GenBank/DDBJ databases">
        <title>Characterisation of the sponge microbiome using genome-centric metagenomics.</title>
        <authorList>
            <person name="Engelberts J.P."/>
            <person name="Robbins S.J."/>
            <person name="De Goeij J.M."/>
            <person name="Aranda M."/>
            <person name="Bell S.C."/>
            <person name="Webster N.S."/>
        </authorList>
    </citation>
    <scope>NUCLEOTIDE SEQUENCE</scope>
    <source>
        <strain evidence="13">SB0664_bin_27</strain>
    </source>
</reference>
<comment type="similarity">
    <text evidence="2">Belongs to the SUA5 family.</text>
</comment>
<dbReference type="GO" id="GO:0005737">
    <property type="term" value="C:cytoplasm"/>
    <property type="evidence" value="ECO:0007669"/>
    <property type="project" value="UniProtKB-SubCell"/>
</dbReference>
<evidence type="ECO:0000256" key="10">
    <source>
        <dbReference type="ARBA" id="ARBA00029774"/>
    </source>
</evidence>
<comment type="subcellular location">
    <subcellularLocation>
        <location evidence="1">Cytoplasm</location>
    </subcellularLocation>
</comment>
<keyword evidence="8" id="KW-0547">Nucleotide-binding</keyword>
<dbReference type="GO" id="GO:0006450">
    <property type="term" value="P:regulation of translational fidelity"/>
    <property type="evidence" value="ECO:0007669"/>
    <property type="project" value="TreeGrafter"/>
</dbReference>
<keyword evidence="5" id="KW-0808">Transferase</keyword>
<sequence length="214" mass="21928">MTVVIAADQPGALEQAAAAVRQGAVIGVPTDTVYGLVCLWSDAAAIDRLFAVKERPDHKALPVLLGDAEQATAVLRSPVDAAAQALIDRYWPGPLTLVLPARSHLPPALTAGGDTVGVRLPAHPFLRALARRVGPLASSSANHSGEPPCATPAAVLDQIEGRISLLIDAGPAPLAQSSTVLDLSGPQPQLLREGPIGLEELAAAGIQAGVLNEK</sequence>
<evidence type="ECO:0000259" key="12">
    <source>
        <dbReference type="PROSITE" id="PS51163"/>
    </source>
</evidence>
<evidence type="ECO:0000256" key="3">
    <source>
        <dbReference type="ARBA" id="ARBA00012584"/>
    </source>
</evidence>
<keyword evidence="4" id="KW-0963">Cytoplasm</keyword>
<dbReference type="SUPFAM" id="SSF55821">
    <property type="entry name" value="YrdC/RibB"/>
    <property type="match status" value="1"/>
</dbReference>
<dbReference type="NCBIfam" id="TIGR00057">
    <property type="entry name" value="L-threonylcarbamoyladenylate synthase"/>
    <property type="match status" value="1"/>
</dbReference>